<evidence type="ECO:0000313" key="2">
    <source>
        <dbReference type="Proteomes" id="UP001254848"/>
    </source>
</evidence>
<dbReference type="PANTHER" id="PTHR12993:SF11">
    <property type="entry name" value="N-ACETYLGLUCOSAMINYL-PHOSPHATIDYLINOSITOL DE-N-ACETYLASE"/>
    <property type="match status" value="1"/>
</dbReference>
<dbReference type="EMBL" id="JAUOZS010000001">
    <property type="protein sequence ID" value="MDT8902370.1"/>
    <property type="molecule type" value="Genomic_DNA"/>
</dbReference>
<protein>
    <submittedName>
        <fullName evidence="1">PIG-L deacetylase family protein</fullName>
    </submittedName>
</protein>
<name>A0ABU3P008_9FIRM</name>
<dbReference type="InterPro" id="IPR003737">
    <property type="entry name" value="GlcNAc_PI_deacetylase-related"/>
</dbReference>
<gene>
    <name evidence="1" type="ORF">Q4T40_14055</name>
</gene>
<dbReference type="RefSeq" id="WP_413780853.1">
    <property type="nucleotide sequence ID" value="NZ_JAUOZS010000001.1"/>
</dbReference>
<dbReference type="Proteomes" id="UP001254848">
    <property type="component" value="Unassembled WGS sequence"/>
</dbReference>
<reference evidence="1 2" key="1">
    <citation type="submission" date="2023-07" db="EMBL/GenBank/DDBJ databases">
        <title>The novel representative of Negativicutes class, Anaeroselena agilis gen. nov. sp. nov.</title>
        <authorList>
            <person name="Prokofeva M.I."/>
            <person name="Elcheninov A.G."/>
            <person name="Klyukina A."/>
            <person name="Kublanov I.V."/>
            <person name="Frolov E.N."/>
            <person name="Podosokorskaya O.A."/>
        </authorList>
    </citation>
    <scope>NUCLEOTIDE SEQUENCE [LARGE SCALE GENOMIC DNA]</scope>
    <source>
        <strain evidence="1 2">4137-cl</strain>
    </source>
</reference>
<proteinExistence type="predicted"/>
<comment type="caution">
    <text evidence="1">The sequence shown here is derived from an EMBL/GenBank/DDBJ whole genome shotgun (WGS) entry which is preliminary data.</text>
</comment>
<dbReference type="Pfam" id="PF02585">
    <property type="entry name" value="PIG-L"/>
    <property type="match status" value="1"/>
</dbReference>
<dbReference type="SUPFAM" id="SSF102588">
    <property type="entry name" value="LmbE-like"/>
    <property type="match status" value="1"/>
</dbReference>
<keyword evidence="2" id="KW-1185">Reference proteome</keyword>
<dbReference type="InterPro" id="IPR024078">
    <property type="entry name" value="LmbE-like_dom_sf"/>
</dbReference>
<dbReference type="PANTHER" id="PTHR12993">
    <property type="entry name" value="N-ACETYLGLUCOSAMINYL-PHOSPHATIDYLINOSITOL DE-N-ACETYLASE-RELATED"/>
    <property type="match status" value="1"/>
</dbReference>
<organism evidence="1 2">
    <name type="scientific">Anaeroselena agilis</name>
    <dbReference type="NCBI Taxonomy" id="3063788"/>
    <lineage>
        <taxon>Bacteria</taxon>
        <taxon>Bacillati</taxon>
        <taxon>Bacillota</taxon>
        <taxon>Negativicutes</taxon>
        <taxon>Acetonemataceae</taxon>
        <taxon>Anaeroselena</taxon>
    </lineage>
</organism>
<dbReference type="Gene3D" id="3.40.50.10320">
    <property type="entry name" value="LmbE-like"/>
    <property type="match status" value="1"/>
</dbReference>
<evidence type="ECO:0000313" key="1">
    <source>
        <dbReference type="EMBL" id="MDT8902370.1"/>
    </source>
</evidence>
<sequence length="232" mass="25830">MTKVLVFSPHPDDDVIGCGGSIAKHVAKGNKVGVVYMTSGDIGSLAHSPAEIASIREREARQAAGCLGVSEVHFFKNHDGYLDCTWKNLVRVTSLLREFRPHIVYIPHEDDRHRDHRKTHELVVEACGWSGSPRAPVCGQNLWRVGTILCYEVGTPVRDCSYVEDITDYIDAKSRALAFHSSQLSNLDYNEAVRSLNRFRGITTGGGTYCECFQVVRATNLFSARDSFRRGD</sequence>
<accession>A0ABU3P008</accession>